<keyword evidence="1" id="KW-0472">Membrane</keyword>
<reference evidence="2 3" key="1">
    <citation type="submission" date="2016-08" db="EMBL/GenBank/DDBJ databases">
        <title>A Parts List for Fungal Cellulosomes Revealed by Comparative Genomics.</title>
        <authorList>
            <consortium name="DOE Joint Genome Institute"/>
            <person name="Haitjema C.H."/>
            <person name="Gilmore S.P."/>
            <person name="Henske J.K."/>
            <person name="Solomon K.V."/>
            <person name="De Groot R."/>
            <person name="Kuo A."/>
            <person name="Mondo S.J."/>
            <person name="Salamov A.A."/>
            <person name="Labutti K."/>
            <person name="Zhao Z."/>
            <person name="Chiniquy J."/>
            <person name="Barry K."/>
            <person name="Brewer H.M."/>
            <person name="Purvine S.O."/>
            <person name="Wright A.T."/>
            <person name="Boxma B."/>
            <person name="Van Alen T."/>
            <person name="Hackstein J.H."/>
            <person name="Baker S.E."/>
            <person name="Grigoriev I.V."/>
            <person name="O'Malley M.A."/>
        </authorList>
    </citation>
    <scope>NUCLEOTIDE SEQUENCE [LARGE SCALE GENOMIC DNA]</scope>
    <source>
        <strain evidence="2 3">S4</strain>
    </source>
</reference>
<comment type="caution">
    <text evidence="2">The sequence shown here is derived from an EMBL/GenBank/DDBJ whole genome shotgun (WGS) entry which is preliminary data.</text>
</comment>
<feature type="transmembrane region" description="Helical" evidence="1">
    <location>
        <begin position="229"/>
        <end position="256"/>
    </location>
</feature>
<feature type="transmembrane region" description="Helical" evidence="1">
    <location>
        <begin position="179"/>
        <end position="203"/>
    </location>
</feature>
<feature type="transmembrane region" description="Helical" evidence="1">
    <location>
        <begin position="342"/>
        <end position="364"/>
    </location>
</feature>
<reference evidence="2 3" key="2">
    <citation type="submission" date="2016-08" db="EMBL/GenBank/DDBJ databases">
        <title>Pervasive Adenine N6-methylation of Active Genes in Fungi.</title>
        <authorList>
            <consortium name="DOE Joint Genome Institute"/>
            <person name="Mondo S.J."/>
            <person name="Dannebaum R.O."/>
            <person name="Kuo R.C."/>
            <person name="Labutti K."/>
            <person name="Haridas S."/>
            <person name="Kuo A."/>
            <person name="Salamov A."/>
            <person name="Ahrendt S.R."/>
            <person name="Lipzen A."/>
            <person name="Sullivan W."/>
            <person name="Andreopoulos W.B."/>
            <person name="Clum A."/>
            <person name="Lindquist E."/>
            <person name="Daum C."/>
            <person name="Ramamoorthy G.K."/>
            <person name="Gryganskyi A."/>
            <person name="Culley D."/>
            <person name="Magnuson J.K."/>
            <person name="James T.Y."/>
            <person name="O'Malley M.A."/>
            <person name="Stajich J.E."/>
            <person name="Spatafora J.W."/>
            <person name="Visel A."/>
            <person name="Grigoriev I.V."/>
        </authorList>
    </citation>
    <scope>NUCLEOTIDE SEQUENCE [LARGE SCALE GENOMIC DNA]</scope>
    <source>
        <strain evidence="2 3">S4</strain>
    </source>
</reference>
<feature type="transmembrane region" description="Helical" evidence="1">
    <location>
        <begin position="100"/>
        <end position="118"/>
    </location>
</feature>
<gene>
    <name evidence="2" type="ORF">BCR32DRAFT_287956</name>
</gene>
<sequence length="400" mass="46117">MGVLNGAKKVFAAPYKAVENKFIPIVNSTNNYLDKWFPQDKWNWRKVAVLWAGLQAIIIGALELYVAIKYKSLLTKVYKYYSENNANEAITTKLSLADPLSVYHMIFLVALFYQYYLICDTVAKSSTLQLIAVSLYSFALAIYSVVQFTQANTNYRSEIFTKYLKSEQSTDPLNRATKIFEFLIIVLSFIFSFGWIIVSLRLYKVFGWNVFKQLGADIGVKNRLKLYQIFLTLLKIDFFFFVSFAMQFLIFIIAFIKHNDLVKYINICLIVIVLFMPIIGFAATKKENYRLMTLFIVFLSISIGYMTYSLVDILVDIKVSKEKCQPGVICMERRYRDCEKSLLLACVSALLISFLTFVLALVNFKNFPKGLKKDKSIHQSTSQNSTISTSYNTPKRWSIE</sequence>
<dbReference type="Proteomes" id="UP000193944">
    <property type="component" value="Unassembled WGS sequence"/>
</dbReference>
<dbReference type="GO" id="GO:0005794">
    <property type="term" value="C:Golgi apparatus"/>
    <property type="evidence" value="ECO:0007669"/>
    <property type="project" value="TreeGrafter"/>
</dbReference>
<feature type="transmembrane region" description="Helical" evidence="1">
    <location>
        <begin position="291"/>
        <end position="311"/>
    </location>
</feature>
<feature type="transmembrane region" description="Helical" evidence="1">
    <location>
        <begin position="47"/>
        <end position="68"/>
    </location>
</feature>
<organism evidence="2 3">
    <name type="scientific">Anaeromyces robustus</name>
    <dbReference type="NCBI Taxonomy" id="1754192"/>
    <lineage>
        <taxon>Eukaryota</taxon>
        <taxon>Fungi</taxon>
        <taxon>Fungi incertae sedis</taxon>
        <taxon>Chytridiomycota</taxon>
        <taxon>Chytridiomycota incertae sedis</taxon>
        <taxon>Neocallimastigomycetes</taxon>
        <taxon>Neocallimastigales</taxon>
        <taxon>Neocallimastigaceae</taxon>
        <taxon>Anaeromyces</taxon>
    </lineage>
</organism>
<dbReference type="InterPro" id="IPR040410">
    <property type="entry name" value="UPF0658_Golgi"/>
</dbReference>
<protein>
    <submittedName>
        <fullName evidence="2">Uncharacterized protein</fullName>
    </submittedName>
</protein>
<dbReference type="OrthoDB" id="2448307at2759"/>
<evidence type="ECO:0000313" key="3">
    <source>
        <dbReference type="Proteomes" id="UP000193944"/>
    </source>
</evidence>
<evidence type="ECO:0000256" key="1">
    <source>
        <dbReference type="SAM" id="Phobius"/>
    </source>
</evidence>
<keyword evidence="1" id="KW-1133">Transmembrane helix</keyword>
<dbReference type="PANTHER" id="PTHR34391:SF1">
    <property type="entry name" value="UPF0658 GOLGI APPARATUS MEMBRANE PROTEIN C1952.10C-RELATED"/>
    <property type="match status" value="1"/>
</dbReference>
<evidence type="ECO:0000313" key="2">
    <source>
        <dbReference type="EMBL" id="ORX62511.1"/>
    </source>
</evidence>
<dbReference type="PANTHER" id="PTHR34391">
    <property type="entry name" value="UPF0658 GOLGI APPARATUS MEMBRANE PROTEIN C1952.10C-RELATED"/>
    <property type="match status" value="1"/>
</dbReference>
<feature type="transmembrane region" description="Helical" evidence="1">
    <location>
        <begin position="130"/>
        <end position="148"/>
    </location>
</feature>
<dbReference type="AlphaFoldDB" id="A0A1Y1VPI1"/>
<keyword evidence="3" id="KW-1185">Reference proteome</keyword>
<dbReference type="EMBL" id="MCFG01000675">
    <property type="protein sequence ID" value="ORX62511.1"/>
    <property type="molecule type" value="Genomic_DNA"/>
</dbReference>
<keyword evidence="1" id="KW-0812">Transmembrane</keyword>
<name>A0A1Y1VPI1_9FUNG</name>
<proteinExistence type="predicted"/>
<feature type="transmembrane region" description="Helical" evidence="1">
    <location>
        <begin position="262"/>
        <end position="284"/>
    </location>
</feature>
<accession>A0A1Y1VPI1</accession>